<dbReference type="InterPro" id="IPR032675">
    <property type="entry name" value="LRR_dom_sf"/>
</dbReference>
<proteinExistence type="inferred from homology"/>
<feature type="domain" description="NB-ARC" evidence="8">
    <location>
        <begin position="181"/>
        <end position="342"/>
    </location>
</feature>
<keyword evidence="6 7" id="KW-0175">Coiled coil</keyword>
<feature type="domain" description="Disease resistance R13L4/SHOC-2-like LRR" evidence="11">
    <location>
        <begin position="500"/>
        <end position="826"/>
    </location>
</feature>
<dbReference type="SUPFAM" id="SSF52058">
    <property type="entry name" value="L domain-like"/>
    <property type="match status" value="2"/>
</dbReference>
<dbReference type="Gene3D" id="1.10.8.430">
    <property type="entry name" value="Helical domain of apoptotic protease-activating factors"/>
    <property type="match status" value="2"/>
</dbReference>
<evidence type="ECO:0000256" key="5">
    <source>
        <dbReference type="ARBA" id="ARBA00022821"/>
    </source>
</evidence>
<evidence type="ECO:0000256" key="2">
    <source>
        <dbReference type="ARBA" id="ARBA00022614"/>
    </source>
</evidence>
<dbReference type="Gramene" id="OBART11G07380.1">
    <property type="protein sequence ID" value="OBART11G07380.1"/>
    <property type="gene ID" value="OBART11G07380"/>
</dbReference>
<keyword evidence="13" id="KW-1185">Reference proteome</keyword>
<dbReference type="Pfam" id="PF00931">
    <property type="entry name" value="NB-ARC"/>
    <property type="match status" value="2"/>
</dbReference>
<evidence type="ECO:0000259" key="9">
    <source>
        <dbReference type="Pfam" id="PF18052"/>
    </source>
</evidence>
<dbReference type="Pfam" id="PF23598">
    <property type="entry name" value="LRR_14"/>
    <property type="match status" value="2"/>
</dbReference>
<dbReference type="Gene3D" id="1.10.10.10">
    <property type="entry name" value="Winged helix-like DNA-binding domain superfamily/Winged helix DNA-binding domain"/>
    <property type="match status" value="2"/>
</dbReference>
<evidence type="ECO:0000259" key="8">
    <source>
        <dbReference type="Pfam" id="PF00931"/>
    </source>
</evidence>
<evidence type="ECO:0000256" key="4">
    <source>
        <dbReference type="ARBA" id="ARBA00022741"/>
    </source>
</evidence>
<keyword evidence="3" id="KW-0677">Repeat</keyword>
<sequence>MAEAVLLALRKIGNVLADQAAKDLLAKLSEKINNLRDLDEKIEKMRMQLTTMNNVIRQIGTTYLTNEVVRGWIGEVRKVAYRVEDVMDKYSYYSVQMDEEWFLKKVFIKGSHYVIVFSQIADEVVKIEKEIEQVIQIKDQWLPLCQLVPDPLTEMERQRSQDSFPELVKDEDLVGIEDNRRLLTEWLYSNDMGNKVITVSGMGGLGKTTLVTNIYEREKINFSAHAWMVVSQTYTVEVLLRKLLRKVGYTGNVDEKDAYDLKDEIKRTLKDRKCLIVLDDVWDQEAYFKIRDAIEGNQASRVIITTRKNHVAALASSTCRLDLQPLGDTQAFYLFCRRAFYSNKDHECPNELVKVATSIVERCQGLPLAIVSIGSLFLFPEDYPISRESLVRLWIAEGFVQSKESNTPEVVAEENLMELIYRNMLQVKENDELGRVSTCTMHDIVRDLALSVAKEEKFGSANDLGTMIHIDKDVRRLSSYEWKHSAGTAPKLPRLRTLVSLEAISSSPDMLSSIFESSYLTVLELQDSEITQVPPSIGNLFNLRYIGLRRTKVKSLPDSIEKLLNLHTLDMKQTKIEKLPRGITKIKKLRHLFADRCVDEKQSEFRYFVGMQAPKDLSNLKELQTLETVEASKDLAEQLKKLIQLKSVWIDNISSADCDNIFATLSNMPLLSSLLLSARNENEPLSFEALKPSSTELHRLIVRGQWAKSTLDYPIFRSHSTHLKYLSLSWCHLGEDPLGMLASNLSDLTYLKLNNMQSAATLVLHAKAFPKLKTLVLRQMPDVKKIKIMDGALPCIEGLYIVLLPKLDKVPQGIESLNSLKKLSLLNLHKDFKIQWNGNEMHNKMLHVAEIQQMAEAVLLAVKKVGNVLADEASKAVIAKVSEKVTNLKELPEKVEEIRKQLTIMNSVILQIGTSYLTDIVVKNWIAEVRKLAYHVEDVMDKYSYHAIQLEEEGFLKKYFVKGSHYVVIFSDIAEEVVKLEKQIQQVIKLKEQWLHPSQLNPNQLAESGRPRSHDNFPYLVKDEDLVGIEDHKRLLAGWLYSDEPDRAVITVSGIGGLGKTTLVTNVYEREKVNFAAHAWIVVSQTYNVEALLRKLLRKIGSTELSLDSLNNMDAHDLKEEIKKKIEDSKCLIVLDDVWDKKVYFQMQDAFQNLQATRVIITTRENDVAALATSTRRLNLQPLNGADAFELFCRRAFYNKGHKCPKELEKVANSIVDRCHGLPLAIVTIGSLLSSRPAAEFVWNKIYKQLRTELANNDHVRAILNLSYHDLSGDLRNCFLYCSLFPEDYTMTRESLVRLWVAEGFVLGKEKNTLEDVAEGNLMELIHRNMLEVVDNDEIGRVNSCKMHDIVRVLALSIAKEERFGSANDLGTMLIMDKEVRRLSTCGWSDDTVSTVKFMRLRTLISLSTTSSPLEMLSSILCGSSYLTVLELQDSEITEVPTSIGNMFNLRYIGLRRTKVKSLPESIGKLSNLHTLDIKQTKIEKLPRSIVKIKKLRHLIADRYVDEKQSDFRYFVGMHAPKELSNLQELQTLETVESSKDLAEQLKKLMQLRSVWIDNISSADCANIFATLSSMPFLSSLLLSAKDENEELCFEALRPRSTELHRLIIRGRWAKGTLDCPIFHGNGTNLKYLALSWCHLGEDPLGMLASHLPNLTYLRLNNMHSANILVLSTQSFPHLKTLVLKHMPNVNQLKIMDGALPSIEGLYVVSLSKLDVVPEGIESLRTLKKLWLLYLHRDFKTQWHKNGMHHKMQHVPEIRV</sequence>
<feature type="domain" description="Disease resistance protein winged helix" evidence="10">
    <location>
        <begin position="1284"/>
        <end position="1355"/>
    </location>
</feature>
<dbReference type="InterPro" id="IPR042197">
    <property type="entry name" value="Apaf_helical"/>
</dbReference>
<dbReference type="GO" id="GO:0043531">
    <property type="term" value="F:ADP binding"/>
    <property type="evidence" value="ECO:0007669"/>
    <property type="project" value="InterPro"/>
</dbReference>
<dbReference type="InterPro" id="IPR055414">
    <property type="entry name" value="LRR_R13L4/SHOC2-like"/>
</dbReference>
<evidence type="ECO:0000313" key="12">
    <source>
        <dbReference type="EnsemblPlants" id="OBART11G07380.1"/>
    </source>
</evidence>
<feature type="domain" description="Disease resistance N-terminal" evidence="9">
    <location>
        <begin position="22"/>
        <end position="99"/>
    </location>
</feature>
<feature type="coiled-coil region" evidence="7">
    <location>
        <begin position="18"/>
        <end position="55"/>
    </location>
</feature>
<dbReference type="CDD" id="cd14798">
    <property type="entry name" value="RX-CC_like"/>
    <property type="match status" value="1"/>
</dbReference>
<dbReference type="PRINTS" id="PR00364">
    <property type="entry name" value="DISEASERSIST"/>
</dbReference>
<reference evidence="12" key="1">
    <citation type="journal article" date="2009" name="Rice">
        <title>De Novo Next Generation Sequencing of Plant Genomes.</title>
        <authorList>
            <person name="Rounsley S."/>
            <person name="Marri P.R."/>
            <person name="Yu Y."/>
            <person name="He R."/>
            <person name="Sisneros N."/>
            <person name="Goicoechea J.L."/>
            <person name="Lee S.J."/>
            <person name="Angelova A."/>
            <person name="Kudrna D."/>
            <person name="Luo M."/>
            <person name="Affourtit J."/>
            <person name="Desany B."/>
            <person name="Knight J."/>
            <person name="Niazi F."/>
            <person name="Egholm M."/>
            <person name="Wing R.A."/>
        </authorList>
    </citation>
    <scope>NUCLEOTIDE SEQUENCE [LARGE SCALE GENOMIC DNA]</scope>
    <source>
        <strain evidence="12">cv. IRGC 105608</strain>
    </source>
</reference>
<dbReference type="InterPro" id="IPR038005">
    <property type="entry name" value="RX-like_CC"/>
</dbReference>
<dbReference type="InterPro" id="IPR041118">
    <property type="entry name" value="Rx_N"/>
</dbReference>
<dbReference type="GO" id="GO:0002758">
    <property type="term" value="P:innate immune response-activating signaling pathway"/>
    <property type="evidence" value="ECO:0007669"/>
    <property type="project" value="UniProtKB-ARBA"/>
</dbReference>
<dbReference type="Gene3D" id="1.20.5.4130">
    <property type="match status" value="2"/>
</dbReference>
<keyword evidence="4" id="KW-0547">Nucleotide-binding</keyword>
<feature type="domain" description="Disease resistance N-terminal" evidence="9">
    <location>
        <begin position="860"/>
        <end position="955"/>
    </location>
</feature>
<evidence type="ECO:0000256" key="7">
    <source>
        <dbReference type="SAM" id="Coils"/>
    </source>
</evidence>
<dbReference type="Gene3D" id="3.80.10.10">
    <property type="entry name" value="Ribonuclease Inhibitor"/>
    <property type="match status" value="3"/>
</dbReference>
<dbReference type="SUPFAM" id="SSF52540">
    <property type="entry name" value="P-loop containing nucleoside triphosphate hydrolases"/>
    <property type="match status" value="2"/>
</dbReference>
<dbReference type="InterPro" id="IPR027417">
    <property type="entry name" value="P-loop_NTPase"/>
</dbReference>
<dbReference type="FunFam" id="3.40.50.300:FF:001091">
    <property type="entry name" value="Probable disease resistance protein At1g61300"/>
    <property type="match status" value="2"/>
</dbReference>
<accession>A0A0D3HJU0</accession>
<dbReference type="Pfam" id="PF18052">
    <property type="entry name" value="Rx_N"/>
    <property type="match status" value="2"/>
</dbReference>
<evidence type="ECO:0000256" key="3">
    <source>
        <dbReference type="ARBA" id="ARBA00022737"/>
    </source>
</evidence>
<reference evidence="12" key="2">
    <citation type="submission" date="2015-03" db="UniProtKB">
        <authorList>
            <consortium name="EnsemblPlants"/>
        </authorList>
    </citation>
    <scope>IDENTIFICATION</scope>
</reference>
<dbReference type="PANTHER" id="PTHR23155">
    <property type="entry name" value="DISEASE RESISTANCE PROTEIN RP"/>
    <property type="match status" value="1"/>
</dbReference>
<dbReference type="FunFam" id="1.10.10.10:FF:000322">
    <property type="entry name" value="Probable disease resistance protein At1g63360"/>
    <property type="match status" value="2"/>
</dbReference>
<dbReference type="Pfam" id="PF23559">
    <property type="entry name" value="WHD_DRP"/>
    <property type="match status" value="2"/>
</dbReference>
<comment type="similarity">
    <text evidence="1">Belongs to the disease resistance NB-LRR family.</text>
</comment>
<keyword evidence="2" id="KW-0433">Leucine-rich repeat</keyword>
<evidence type="ECO:0000256" key="1">
    <source>
        <dbReference type="ARBA" id="ARBA00008894"/>
    </source>
</evidence>
<feature type="domain" description="Disease resistance R13L4/SHOC-2-like LRR" evidence="11">
    <location>
        <begin position="1406"/>
        <end position="1733"/>
    </location>
</feature>
<keyword evidence="5" id="KW-0611">Plant defense</keyword>
<evidence type="ECO:0000259" key="11">
    <source>
        <dbReference type="Pfam" id="PF23598"/>
    </source>
</evidence>
<dbReference type="InterPro" id="IPR002182">
    <property type="entry name" value="NB-ARC"/>
</dbReference>
<evidence type="ECO:0000256" key="6">
    <source>
        <dbReference type="ARBA" id="ARBA00023054"/>
    </source>
</evidence>
<dbReference type="InterPro" id="IPR036388">
    <property type="entry name" value="WH-like_DNA-bd_sf"/>
</dbReference>
<feature type="domain" description="NB-ARC" evidence="8">
    <location>
        <begin position="1030"/>
        <end position="1200"/>
    </location>
</feature>
<evidence type="ECO:0000259" key="10">
    <source>
        <dbReference type="Pfam" id="PF23559"/>
    </source>
</evidence>
<dbReference type="GO" id="GO:0042742">
    <property type="term" value="P:defense response to bacterium"/>
    <property type="evidence" value="ECO:0007669"/>
    <property type="project" value="UniProtKB-ARBA"/>
</dbReference>
<dbReference type="InterPro" id="IPR044974">
    <property type="entry name" value="Disease_R_plants"/>
</dbReference>
<evidence type="ECO:0000313" key="13">
    <source>
        <dbReference type="Proteomes" id="UP000026960"/>
    </source>
</evidence>
<name>A0A0D3HJU0_9ORYZ</name>
<dbReference type="GO" id="GO:0009626">
    <property type="term" value="P:plant-type hypersensitive response"/>
    <property type="evidence" value="ECO:0007669"/>
    <property type="project" value="UniProtKB-ARBA"/>
</dbReference>
<feature type="domain" description="Disease resistance protein winged helix" evidence="10">
    <location>
        <begin position="378"/>
        <end position="449"/>
    </location>
</feature>
<dbReference type="EnsemblPlants" id="OBART11G07380.1">
    <property type="protein sequence ID" value="OBART11G07380.1"/>
    <property type="gene ID" value="OBART11G07380"/>
</dbReference>
<dbReference type="Proteomes" id="UP000026960">
    <property type="component" value="Chromosome 11"/>
</dbReference>
<protein>
    <submittedName>
        <fullName evidence="12">Uncharacterized protein</fullName>
    </submittedName>
</protein>
<dbReference type="InterPro" id="IPR058922">
    <property type="entry name" value="WHD_DRP"/>
</dbReference>
<organism evidence="12">
    <name type="scientific">Oryza barthii</name>
    <dbReference type="NCBI Taxonomy" id="65489"/>
    <lineage>
        <taxon>Eukaryota</taxon>
        <taxon>Viridiplantae</taxon>
        <taxon>Streptophyta</taxon>
        <taxon>Embryophyta</taxon>
        <taxon>Tracheophyta</taxon>
        <taxon>Spermatophyta</taxon>
        <taxon>Magnoliopsida</taxon>
        <taxon>Liliopsida</taxon>
        <taxon>Poales</taxon>
        <taxon>Poaceae</taxon>
        <taxon>BOP clade</taxon>
        <taxon>Oryzoideae</taxon>
        <taxon>Oryzeae</taxon>
        <taxon>Oryzinae</taxon>
        <taxon>Oryza</taxon>
    </lineage>
</organism>
<dbReference type="Gene3D" id="3.40.50.300">
    <property type="entry name" value="P-loop containing nucleotide triphosphate hydrolases"/>
    <property type="match status" value="2"/>
</dbReference>
<dbReference type="PANTHER" id="PTHR23155:SF1046">
    <property type="entry name" value="OS11G0226933 PROTEIN"/>
    <property type="match status" value="1"/>
</dbReference>